<dbReference type="STRING" id="1045558.SAMN05216175_10839"/>
<dbReference type="OrthoDB" id="5607838at2"/>
<accession>A0A1I2SMA8</accession>
<reference evidence="8" key="1">
    <citation type="submission" date="2016-10" db="EMBL/GenBank/DDBJ databases">
        <authorList>
            <person name="Varghese N."/>
            <person name="Submissions S."/>
        </authorList>
    </citation>
    <scope>NUCLEOTIDE SEQUENCE [LARGE SCALE GENOMIC DNA]</scope>
    <source>
        <strain evidence="8">CGMCC 1.10971</strain>
    </source>
</reference>
<dbReference type="GO" id="GO:0015288">
    <property type="term" value="F:porin activity"/>
    <property type="evidence" value="ECO:0007669"/>
    <property type="project" value="TreeGrafter"/>
</dbReference>
<dbReference type="AlphaFoldDB" id="A0A1I2SMA8"/>
<feature type="signal peptide" evidence="6">
    <location>
        <begin position="1"/>
        <end position="36"/>
    </location>
</feature>
<proteinExistence type="predicted"/>
<keyword evidence="6" id="KW-0732">Signal</keyword>
<dbReference type="GO" id="GO:0015562">
    <property type="term" value="F:efflux transmembrane transporter activity"/>
    <property type="evidence" value="ECO:0007669"/>
    <property type="project" value="InterPro"/>
</dbReference>
<evidence type="ECO:0000256" key="1">
    <source>
        <dbReference type="ARBA" id="ARBA00004442"/>
    </source>
</evidence>
<dbReference type="SUPFAM" id="SSF56954">
    <property type="entry name" value="Outer membrane efflux proteins (OEP)"/>
    <property type="match status" value="1"/>
</dbReference>
<keyword evidence="8" id="KW-1185">Reference proteome</keyword>
<evidence type="ECO:0000256" key="3">
    <source>
        <dbReference type="ARBA" id="ARBA00022692"/>
    </source>
</evidence>
<evidence type="ECO:0000313" key="7">
    <source>
        <dbReference type="EMBL" id="SFG52849.1"/>
    </source>
</evidence>
<name>A0A1I2SMA8_9GAMM</name>
<keyword evidence="5" id="KW-0998">Cell outer membrane</keyword>
<organism evidence="7 8">
    <name type="scientific">Neptunomonas qingdaonensis</name>
    <dbReference type="NCBI Taxonomy" id="1045558"/>
    <lineage>
        <taxon>Bacteria</taxon>
        <taxon>Pseudomonadati</taxon>
        <taxon>Pseudomonadota</taxon>
        <taxon>Gammaproteobacteria</taxon>
        <taxon>Oceanospirillales</taxon>
        <taxon>Oceanospirillaceae</taxon>
        <taxon>Neptunomonas</taxon>
    </lineage>
</organism>
<evidence type="ECO:0000256" key="5">
    <source>
        <dbReference type="ARBA" id="ARBA00023237"/>
    </source>
</evidence>
<gene>
    <name evidence="7" type="ORF">SAMN05216175_10839</name>
</gene>
<dbReference type="Gene3D" id="1.20.1600.10">
    <property type="entry name" value="Outer membrane efflux proteins (OEP)"/>
    <property type="match status" value="1"/>
</dbReference>
<evidence type="ECO:0000256" key="6">
    <source>
        <dbReference type="SAM" id="SignalP"/>
    </source>
</evidence>
<comment type="subcellular location">
    <subcellularLocation>
        <location evidence="1">Cell outer membrane</location>
    </subcellularLocation>
</comment>
<protein>
    <submittedName>
        <fullName evidence="7">Outer membrane protein TolC</fullName>
    </submittedName>
</protein>
<evidence type="ECO:0000313" key="8">
    <source>
        <dbReference type="Proteomes" id="UP000198623"/>
    </source>
</evidence>
<dbReference type="PANTHER" id="PTHR30026">
    <property type="entry name" value="OUTER MEMBRANE PROTEIN TOLC"/>
    <property type="match status" value="1"/>
</dbReference>
<dbReference type="EMBL" id="FOOU01000008">
    <property type="protein sequence ID" value="SFG52849.1"/>
    <property type="molecule type" value="Genomic_DNA"/>
</dbReference>
<dbReference type="RefSeq" id="WP_090728434.1">
    <property type="nucleotide sequence ID" value="NZ_FOOU01000008.1"/>
</dbReference>
<evidence type="ECO:0000256" key="2">
    <source>
        <dbReference type="ARBA" id="ARBA00022452"/>
    </source>
</evidence>
<dbReference type="PANTHER" id="PTHR30026:SF20">
    <property type="entry name" value="OUTER MEMBRANE PROTEIN TOLC"/>
    <property type="match status" value="1"/>
</dbReference>
<dbReference type="GO" id="GO:1990281">
    <property type="term" value="C:efflux pump complex"/>
    <property type="evidence" value="ECO:0007669"/>
    <property type="project" value="TreeGrafter"/>
</dbReference>
<dbReference type="GO" id="GO:0009279">
    <property type="term" value="C:cell outer membrane"/>
    <property type="evidence" value="ECO:0007669"/>
    <property type="project" value="UniProtKB-SubCell"/>
</dbReference>
<dbReference type="InterPro" id="IPR051906">
    <property type="entry name" value="TolC-like"/>
</dbReference>
<feature type="chain" id="PRO_5011549556" evidence="6">
    <location>
        <begin position="37"/>
        <end position="470"/>
    </location>
</feature>
<sequence length="470" mass="52802">MSPIISFNGYKRVGNYVFPLLALFLLSGTTVQSASADSEKHELLTLDQAVSFAIKNDMWLSGSSYTQKATAAMAESAYQLPDPTLSLKIANLPTDTLDFNQEAMTQLVAGISQMYPRGDSRRLKRQQLQQQSDREPLLRSERQAQLTLTITQLWLDAYQARKSIQLIEQDRALFDQLVDISLADYSSAFGRTRQQDLIKAQLEQTRLEDRLTRLLQTQEMLEQRLLEWLLPSANGATPFGASLSSGYSAELPKIRSLYAERWPDMPPGNHELARNLVGHPSVQKIDQSIAVAGTAVRLAEQNYKPEWGLNASYGFRGEDASGRDRADLFSVGVTVSMPLFSSIKQDREVDAATAGQEKIRTDRSLMIRQMIAAFHSARTQLERLEQRRKLFDRTLIPQIQQQAQAAMNAYESDNASFIEVLRPRIDELNAQIEYLEINVAKQKQVAQLNYFLTSIDSVSANNSLSVSGEN</sequence>
<dbReference type="Proteomes" id="UP000198623">
    <property type="component" value="Unassembled WGS sequence"/>
</dbReference>
<evidence type="ECO:0000256" key="4">
    <source>
        <dbReference type="ARBA" id="ARBA00023136"/>
    </source>
</evidence>
<keyword evidence="2" id="KW-1134">Transmembrane beta strand</keyword>
<keyword evidence="4" id="KW-0472">Membrane</keyword>
<keyword evidence="3" id="KW-0812">Transmembrane</keyword>